<proteinExistence type="predicted"/>
<dbReference type="OrthoDB" id="1655016at2"/>
<dbReference type="Proteomes" id="UP000283832">
    <property type="component" value="Unassembled WGS sequence"/>
</dbReference>
<feature type="domain" description="Peptidase C39-like" evidence="2">
    <location>
        <begin position="67"/>
        <end position="204"/>
    </location>
</feature>
<dbReference type="AlphaFoldDB" id="A0A418MXQ3"/>
<dbReference type="SUPFAM" id="SSF54001">
    <property type="entry name" value="Cysteine proteinases"/>
    <property type="match status" value="1"/>
</dbReference>
<gene>
    <name evidence="3" type="ORF">D2L64_07835</name>
</gene>
<evidence type="ECO:0000259" key="2">
    <source>
        <dbReference type="Pfam" id="PF13529"/>
    </source>
</evidence>
<sequence>MTTNTRWLPDLTRTPLLRKTALAVAGLAVAGGALAGPAVAAHAAPVSPDKATVADRDAGKRSAGKELDFRYGYQETYFYCAPAATKMALSALGKDLSQDELAKKLGTTEAGTNSALETTRVLKDVSGKDYRTVEIRGEKADKAEIDKLREDAVRAIDDRRPVVANIIGTGVDTDGDAHSYPGGHYVTVVGYRDGGDTVKIGDSWSEKGQYWISTDKLANWIASRGYSA</sequence>
<dbReference type="Gene3D" id="3.90.70.10">
    <property type="entry name" value="Cysteine proteinases"/>
    <property type="match status" value="1"/>
</dbReference>
<dbReference type="InterPro" id="IPR038765">
    <property type="entry name" value="Papain-like_cys_pep_sf"/>
</dbReference>
<accession>A0A418MXQ3</accession>
<dbReference type="RefSeq" id="WP_119574040.1">
    <property type="nucleotide sequence ID" value="NZ_QXEC01000005.1"/>
</dbReference>
<name>A0A418MXQ3_9ACTN</name>
<evidence type="ECO:0000256" key="1">
    <source>
        <dbReference type="SAM" id="SignalP"/>
    </source>
</evidence>
<evidence type="ECO:0000313" key="3">
    <source>
        <dbReference type="EMBL" id="RIV39711.1"/>
    </source>
</evidence>
<protein>
    <submittedName>
        <fullName evidence="3">Phytochelatin synthase</fullName>
    </submittedName>
</protein>
<reference evidence="3 4" key="1">
    <citation type="submission" date="2018-08" db="EMBL/GenBank/DDBJ databases">
        <title>Jishengella sp. nov., isolated from a root of Azadirachta indica A. Juss. var. siamensis Valenton.</title>
        <authorList>
            <person name="Kuncharoen N."/>
            <person name="Tanasupawat S."/>
            <person name="Kudo T."/>
            <person name="Ohkuma M."/>
        </authorList>
    </citation>
    <scope>NUCLEOTIDE SEQUENCE [LARGE SCALE GENOMIC DNA]</scope>
    <source>
        <strain evidence="3 4">AZ1-13</strain>
    </source>
</reference>
<feature type="chain" id="PRO_5038403227" evidence="1">
    <location>
        <begin position="36"/>
        <end position="228"/>
    </location>
</feature>
<dbReference type="InterPro" id="IPR039564">
    <property type="entry name" value="Peptidase_C39-like"/>
</dbReference>
<dbReference type="InterPro" id="IPR006311">
    <property type="entry name" value="TAT_signal"/>
</dbReference>
<keyword evidence="4" id="KW-1185">Reference proteome</keyword>
<evidence type="ECO:0000313" key="4">
    <source>
        <dbReference type="Proteomes" id="UP000283832"/>
    </source>
</evidence>
<organism evidence="3 4">
    <name type="scientific">Micromonospora radicis</name>
    <dbReference type="NCBI Taxonomy" id="1894971"/>
    <lineage>
        <taxon>Bacteria</taxon>
        <taxon>Bacillati</taxon>
        <taxon>Actinomycetota</taxon>
        <taxon>Actinomycetes</taxon>
        <taxon>Micromonosporales</taxon>
        <taxon>Micromonosporaceae</taxon>
        <taxon>Micromonospora</taxon>
    </lineage>
</organism>
<dbReference type="EMBL" id="QXEC01000005">
    <property type="protein sequence ID" value="RIV39711.1"/>
    <property type="molecule type" value="Genomic_DNA"/>
</dbReference>
<comment type="caution">
    <text evidence="3">The sequence shown here is derived from an EMBL/GenBank/DDBJ whole genome shotgun (WGS) entry which is preliminary data.</text>
</comment>
<dbReference type="PROSITE" id="PS51318">
    <property type="entry name" value="TAT"/>
    <property type="match status" value="1"/>
</dbReference>
<dbReference type="Pfam" id="PF13529">
    <property type="entry name" value="Peptidase_C39_2"/>
    <property type="match status" value="1"/>
</dbReference>
<keyword evidence="1" id="KW-0732">Signal</keyword>
<feature type="signal peptide" evidence="1">
    <location>
        <begin position="1"/>
        <end position="35"/>
    </location>
</feature>